<dbReference type="InterPro" id="IPR036961">
    <property type="entry name" value="Kinesin_motor_dom_sf"/>
</dbReference>
<dbReference type="Gene3D" id="6.20.240.20">
    <property type="match status" value="1"/>
</dbReference>
<comment type="similarity">
    <text evidence="6">Belongs to the TRAFAC class myosin-kinesin ATPase superfamily. Myosin family.</text>
</comment>
<organism evidence="8">
    <name type="scientific">Ditylum brightwellii</name>
    <dbReference type="NCBI Taxonomy" id="49249"/>
    <lineage>
        <taxon>Eukaryota</taxon>
        <taxon>Sar</taxon>
        <taxon>Stramenopiles</taxon>
        <taxon>Ochrophyta</taxon>
        <taxon>Bacillariophyta</taxon>
        <taxon>Mediophyceae</taxon>
        <taxon>Lithodesmiophycidae</taxon>
        <taxon>Lithodesmiales</taxon>
        <taxon>Lithodesmiaceae</taxon>
        <taxon>Ditylum</taxon>
    </lineage>
</organism>
<dbReference type="InterPro" id="IPR027417">
    <property type="entry name" value="P-loop_NTPase"/>
</dbReference>
<dbReference type="PRINTS" id="PR00193">
    <property type="entry name" value="MYOSINHEAVY"/>
</dbReference>
<dbReference type="Gene3D" id="1.20.58.530">
    <property type="match status" value="1"/>
</dbReference>
<evidence type="ECO:0000256" key="6">
    <source>
        <dbReference type="PROSITE-ProRule" id="PRU00782"/>
    </source>
</evidence>
<dbReference type="PANTHER" id="PTHR13140">
    <property type="entry name" value="MYOSIN"/>
    <property type="match status" value="1"/>
</dbReference>
<dbReference type="GO" id="GO:0005737">
    <property type="term" value="C:cytoplasm"/>
    <property type="evidence" value="ECO:0007669"/>
    <property type="project" value="TreeGrafter"/>
</dbReference>
<keyword evidence="3 6" id="KW-0518">Myosin</keyword>
<evidence type="ECO:0000259" key="7">
    <source>
        <dbReference type="PROSITE" id="PS51456"/>
    </source>
</evidence>
<keyword evidence="4" id="KW-0505">Motor protein</keyword>
<evidence type="ECO:0000256" key="1">
    <source>
        <dbReference type="ARBA" id="ARBA00022741"/>
    </source>
</evidence>
<evidence type="ECO:0000256" key="2">
    <source>
        <dbReference type="ARBA" id="ARBA00022840"/>
    </source>
</evidence>
<dbReference type="GO" id="GO:0016459">
    <property type="term" value="C:myosin complex"/>
    <property type="evidence" value="ECO:0007669"/>
    <property type="project" value="UniProtKB-KW"/>
</dbReference>
<sequence length="678" mass="76855">MRHAMSAIRMDQEQQLDVMEVVSSLLHLSNITFLSHSQSDACTLDADNHHLPCALELLGVSLLHLQDALTTHSIQVGNELLIKSLSLERCTKALEALIKATYAALFEYLVTQINTCIKPPPNTTPVAFIGVLDIFGFESFQTNSFEQLCINYCNESLQQQFNRYVFQLEQADYEREGIEWSFIDFPDNQNVLDLIERKHVGILSLLDEQCMLPSCTDRSFANAMYNTCVVGNENGNQSFFLFSHAGSMPAPSLSPSSVSSHSTNESLKSCADVIFLADTRQRARGLFGIQHYAGPVEYDTRGFLEKNKDELPKEATALLASSDNRFLRHLGTLMSNKTTDYELNTMDRRTSRSPTMDRRTALSRSPSASSSIMRVSVGGQFSSQLRLLRSRIDVTRPHYIRCLKPNDDLIPDCFEPAVVADQLRYGGILEAIRVSRIGYSQRYAHVDFVRRYRILAQEELRESGRTCKIKSSEREQCKILVEAIGCALWNMEDRPPSMVDVQPCSIPASTFTKRRNSSRNASRNATSWIKTKPMQSTHSIKATPSSTELQKLGLQMGKTKVFLRQSTFDILERKRNTYISSAATLINATVRMYLCRLAYYHALYAEYEALEAQEQYERSIIGGDAMEMIRKFEVVDETMTEWKTVAEWKATGEDREFKWMMVDGRWVRNHDGCTAAVG</sequence>
<dbReference type="PANTHER" id="PTHR13140:SF845">
    <property type="entry name" value="MYOSIN-LIKE PROTEIN"/>
    <property type="match status" value="1"/>
</dbReference>
<dbReference type="CDD" id="cd00124">
    <property type="entry name" value="MYSc"/>
    <property type="match status" value="1"/>
</dbReference>
<feature type="domain" description="Myosin motor" evidence="7">
    <location>
        <begin position="1"/>
        <end position="576"/>
    </location>
</feature>
<evidence type="ECO:0000256" key="5">
    <source>
        <dbReference type="ARBA" id="ARBA00023203"/>
    </source>
</evidence>
<dbReference type="GO" id="GO:0016020">
    <property type="term" value="C:membrane"/>
    <property type="evidence" value="ECO:0007669"/>
    <property type="project" value="TreeGrafter"/>
</dbReference>
<keyword evidence="1" id="KW-0547">Nucleotide-binding</keyword>
<dbReference type="PROSITE" id="PS51456">
    <property type="entry name" value="MYOSIN_MOTOR"/>
    <property type="match status" value="1"/>
</dbReference>
<reference evidence="8" key="1">
    <citation type="submission" date="2021-01" db="EMBL/GenBank/DDBJ databases">
        <authorList>
            <person name="Corre E."/>
            <person name="Pelletier E."/>
            <person name="Niang G."/>
            <person name="Scheremetjew M."/>
            <person name="Finn R."/>
            <person name="Kale V."/>
            <person name="Holt S."/>
            <person name="Cochrane G."/>
            <person name="Meng A."/>
            <person name="Brown T."/>
            <person name="Cohen L."/>
        </authorList>
    </citation>
    <scope>NUCLEOTIDE SEQUENCE</scope>
    <source>
        <strain evidence="8">GSO104</strain>
    </source>
</reference>
<dbReference type="AlphaFoldDB" id="A0A7S4R4W5"/>
<evidence type="ECO:0000256" key="3">
    <source>
        <dbReference type="ARBA" id="ARBA00023123"/>
    </source>
</evidence>
<accession>A0A7S4R4W5</accession>
<gene>
    <name evidence="8" type="ORF">DBRI00130_LOCUS11864</name>
</gene>
<comment type="caution">
    <text evidence="6">Lacks conserved residue(s) required for the propagation of feature annotation.</text>
</comment>
<dbReference type="EMBL" id="HBNS01014761">
    <property type="protein sequence ID" value="CAE4601386.1"/>
    <property type="molecule type" value="Transcribed_RNA"/>
</dbReference>
<dbReference type="SMART" id="SM00242">
    <property type="entry name" value="MYSc"/>
    <property type="match status" value="1"/>
</dbReference>
<protein>
    <recommendedName>
        <fullName evidence="7">Myosin motor domain-containing protein</fullName>
    </recommendedName>
</protein>
<dbReference type="Gene3D" id="1.20.120.720">
    <property type="entry name" value="Myosin VI head, motor domain, U50 subdomain"/>
    <property type="match status" value="1"/>
</dbReference>
<feature type="region of interest" description="Actin-binding" evidence="6">
    <location>
        <begin position="385"/>
        <end position="407"/>
    </location>
</feature>
<dbReference type="GO" id="GO:0000146">
    <property type="term" value="F:microfilament motor activity"/>
    <property type="evidence" value="ECO:0007669"/>
    <property type="project" value="TreeGrafter"/>
</dbReference>
<dbReference type="GO" id="GO:0007015">
    <property type="term" value="P:actin filament organization"/>
    <property type="evidence" value="ECO:0007669"/>
    <property type="project" value="TreeGrafter"/>
</dbReference>
<evidence type="ECO:0000256" key="4">
    <source>
        <dbReference type="ARBA" id="ARBA00023175"/>
    </source>
</evidence>
<dbReference type="Gene3D" id="3.40.850.10">
    <property type="entry name" value="Kinesin motor domain"/>
    <property type="match status" value="1"/>
</dbReference>
<keyword evidence="2" id="KW-0067">ATP-binding</keyword>
<dbReference type="InterPro" id="IPR001609">
    <property type="entry name" value="Myosin_head_motor_dom-like"/>
</dbReference>
<proteinExistence type="inferred from homology"/>
<evidence type="ECO:0000313" key="8">
    <source>
        <dbReference type="EMBL" id="CAE4601386.1"/>
    </source>
</evidence>
<name>A0A7S4R4W5_9STRA</name>
<dbReference type="GO" id="GO:0051015">
    <property type="term" value="F:actin filament binding"/>
    <property type="evidence" value="ECO:0007669"/>
    <property type="project" value="TreeGrafter"/>
</dbReference>
<keyword evidence="5 6" id="KW-0009">Actin-binding</keyword>
<dbReference type="Pfam" id="PF00063">
    <property type="entry name" value="Myosin_head"/>
    <property type="match status" value="2"/>
</dbReference>
<dbReference type="SUPFAM" id="SSF52540">
    <property type="entry name" value="P-loop containing nucleoside triphosphate hydrolases"/>
    <property type="match status" value="1"/>
</dbReference>
<dbReference type="GO" id="GO:0005524">
    <property type="term" value="F:ATP binding"/>
    <property type="evidence" value="ECO:0007669"/>
    <property type="project" value="UniProtKB-KW"/>
</dbReference>